<feature type="repeat" description="ANK" evidence="3">
    <location>
        <begin position="632"/>
        <end position="664"/>
    </location>
</feature>
<dbReference type="InterPro" id="IPR002110">
    <property type="entry name" value="Ankyrin_rpt"/>
</dbReference>
<feature type="domain" description="Pyridine nucleotide-disulphide oxidoreductase N-terminal" evidence="4">
    <location>
        <begin position="21"/>
        <end position="88"/>
    </location>
</feature>
<feature type="repeat" description="ANK" evidence="3">
    <location>
        <begin position="665"/>
        <end position="697"/>
    </location>
</feature>
<dbReference type="InterPro" id="IPR036188">
    <property type="entry name" value="FAD/NAD-bd_sf"/>
</dbReference>
<keyword evidence="2 3" id="KW-0040">ANK repeat</keyword>
<evidence type="ECO:0000256" key="1">
    <source>
        <dbReference type="ARBA" id="ARBA00022737"/>
    </source>
</evidence>
<keyword evidence="6" id="KW-1185">Reference proteome</keyword>
<dbReference type="OrthoDB" id="432182at2759"/>
<feature type="repeat" description="ANK" evidence="3">
    <location>
        <begin position="697"/>
        <end position="729"/>
    </location>
</feature>
<dbReference type="Pfam" id="PF12796">
    <property type="entry name" value="Ank_2"/>
    <property type="match status" value="4"/>
</dbReference>
<dbReference type="Pfam" id="PF13637">
    <property type="entry name" value="Ank_4"/>
    <property type="match status" value="1"/>
</dbReference>
<dbReference type="SUPFAM" id="SSF48403">
    <property type="entry name" value="Ankyrin repeat"/>
    <property type="match status" value="2"/>
</dbReference>
<dbReference type="Gene3D" id="1.25.40.20">
    <property type="entry name" value="Ankyrin repeat-containing domain"/>
    <property type="match status" value="5"/>
</dbReference>
<dbReference type="GO" id="GO:0005737">
    <property type="term" value="C:cytoplasm"/>
    <property type="evidence" value="ECO:0007669"/>
    <property type="project" value="TreeGrafter"/>
</dbReference>
<dbReference type="EMBL" id="CAJNDS010000835">
    <property type="protein sequence ID" value="CAE7236755.1"/>
    <property type="molecule type" value="Genomic_DNA"/>
</dbReference>
<dbReference type="SMART" id="SM00248">
    <property type="entry name" value="ANK"/>
    <property type="match status" value="17"/>
</dbReference>
<dbReference type="Proteomes" id="UP000604046">
    <property type="component" value="Unassembled WGS sequence"/>
</dbReference>
<gene>
    <name evidence="5" type="primary">ANKRD50</name>
    <name evidence="5" type="ORF">SNAT2548_LOCUS10234</name>
</gene>
<feature type="repeat" description="ANK" evidence="3">
    <location>
        <begin position="394"/>
        <end position="426"/>
    </location>
</feature>
<protein>
    <submittedName>
        <fullName evidence="5">ANKRD50 protein</fullName>
    </submittedName>
</protein>
<dbReference type="Pfam" id="PF00023">
    <property type="entry name" value="Ank"/>
    <property type="match status" value="4"/>
</dbReference>
<dbReference type="SUPFAM" id="SSF51905">
    <property type="entry name" value="FAD/NAD(P)-binding domain"/>
    <property type="match status" value="1"/>
</dbReference>
<feature type="repeat" description="ANK" evidence="3">
    <location>
        <begin position="730"/>
        <end position="762"/>
    </location>
</feature>
<dbReference type="PROSITE" id="PS50297">
    <property type="entry name" value="ANK_REP_REGION"/>
    <property type="match status" value="9"/>
</dbReference>
<evidence type="ECO:0000313" key="6">
    <source>
        <dbReference type="Proteomes" id="UP000604046"/>
    </source>
</evidence>
<feature type="repeat" description="ANK" evidence="3">
    <location>
        <begin position="328"/>
        <end position="360"/>
    </location>
</feature>
<evidence type="ECO:0000256" key="3">
    <source>
        <dbReference type="PROSITE-ProRule" id="PRU00023"/>
    </source>
</evidence>
<reference evidence="5" key="1">
    <citation type="submission" date="2021-02" db="EMBL/GenBank/DDBJ databases">
        <authorList>
            <person name="Dougan E. K."/>
            <person name="Rhodes N."/>
            <person name="Thang M."/>
            <person name="Chan C."/>
        </authorList>
    </citation>
    <scope>NUCLEOTIDE SEQUENCE</scope>
</reference>
<dbReference type="Gene3D" id="3.50.50.60">
    <property type="entry name" value="FAD/NAD(P)-binding domain"/>
    <property type="match status" value="1"/>
</dbReference>
<feature type="repeat" description="ANK" evidence="3">
    <location>
        <begin position="562"/>
        <end position="594"/>
    </location>
</feature>
<dbReference type="InterPro" id="IPR039648">
    <property type="entry name" value="DHPH_N"/>
</dbReference>
<sequence>MSSCEVLTSDEALALPKKPDKLVVIGGGYIAVEFAGYFHGYGTEVHLVFRQDLPLRGFDEDIREHLLELTKAKGIHVHSGENPLSIEAGSYLLDGGAERRAFFWRRLLKTDSGGVQDLAKPRAVPPAFTSPRNSENAHAGILATRFYHSDPREDQCYRNLYASERMLIVRWKTSGNIVVCLDAEQYHALVLRGGSNVRTLKRHLCSVTGCPRFRQRLFDEASGAQLHELPDSCTFGFPAVLSFLVKGFVQSDKERYDELLHAAEGHRHRDLERLLQQPQSPDLVDDTWLWSALHGACYWNSLECIRLLLEARAYINAVSIYSPELFDSGATPLVIAAHRGHNRAVALLISAEADLNLATANGWTAMLIAASDADRDIMQQLLLARADVDKPTAQGTSPLLAASQHGHMGVVQMMLQAKADPDRAAQEGSTPVHVASHMGHRKTVQLLAQARADLNKVDTDGATALFLAAREGHVRIVQLLIESGAEMNIANAKCHTPLYAASELGQTDVVQCLIEAAADLNKASVDSGTPLSVACLFLSLPHSSIQKKLLRARADANGADGLGVCALHAAAAHGHCEAASFLLQARAELDRPTANGTTPLLAAASAPLHSNGGDVTDLLIQARADFNLPSPSGETPIFVASSQGNERVVNFLLLARADIEKSGDGKLTPIFIAVHFGHTKIVQMLLHAKAKLDIRREKLTPLMFASLRGHCDVAKQLIDASANLEQSGDGGETALSLAARKGHHPVVQQLIARRAQLDKEAENAATALSIAACRGDHKIVQELLQAQALVNKTNGNGATAVFFAAQEGHLRVVQLLIQARATLDQVAENGATALSIAACKGHLKIVHQLIQAGARVEKHVCLAFLSPGLKGLAKAQ</sequence>
<feature type="repeat" description="ANK" evidence="3">
    <location>
        <begin position="796"/>
        <end position="828"/>
    </location>
</feature>
<dbReference type="PRINTS" id="PR01415">
    <property type="entry name" value="ANKYRIN"/>
</dbReference>
<accession>A0A812L7T0</accession>
<name>A0A812L7T0_9DINO</name>
<proteinExistence type="predicted"/>
<evidence type="ECO:0000259" key="4">
    <source>
        <dbReference type="Pfam" id="PF00070"/>
    </source>
</evidence>
<feature type="repeat" description="ANK" evidence="3">
    <location>
        <begin position="493"/>
        <end position="525"/>
    </location>
</feature>
<feature type="repeat" description="ANK" evidence="3">
    <location>
        <begin position="460"/>
        <end position="492"/>
    </location>
</feature>
<feature type="repeat" description="ANK" evidence="3">
    <location>
        <begin position="427"/>
        <end position="459"/>
    </location>
</feature>
<dbReference type="PROSITE" id="PS50088">
    <property type="entry name" value="ANK_REPEAT"/>
    <property type="match status" value="13"/>
</dbReference>
<feature type="repeat" description="ANK" evidence="3">
    <location>
        <begin position="829"/>
        <end position="857"/>
    </location>
</feature>
<keyword evidence="1" id="KW-0677">Repeat</keyword>
<evidence type="ECO:0000256" key="2">
    <source>
        <dbReference type="ARBA" id="ARBA00023043"/>
    </source>
</evidence>
<dbReference type="PANTHER" id="PTHR24198">
    <property type="entry name" value="ANKYRIN REPEAT AND PROTEIN KINASE DOMAIN-CONTAINING PROTEIN"/>
    <property type="match status" value="1"/>
</dbReference>
<feature type="repeat" description="ANK" evidence="3">
    <location>
        <begin position="763"/>
        <end position="795"/>
    </location>
</feature>
<organism evidence="5 6">
    <name type="scientific">Symbiodinium natans</name>
    <dbReference type="NCBI Taxonomy" id="878477"/>
    <lineage>
        <taxon>Eukaryota</taxon>
        <taxon>Sar</taxon>
        <taxon>Alveolata</taxon>
        <taxon>Dinophyceae</taxon>
        <taxon>Suessiales</taxon>
        <taxon>Symbiodiniaceae</taxon>
        <taxon>Symbiodinium</taxon>
    </lineage>
</organism>
<evidence type="ECO:0000313" key="5">
    <source>
        <dbReference type="EMBL" id="CAE7236755.1"/>
    </source>
</evidence>
<dbReference type="PANTHER" id="PTHR24198:SF165">
    <property type="entry name" value="ANKYRIN REPEAT-CONTAINING PROTEIN-RELATED"/>
    <property type="match status" value="1"/>
</dbReference>
<dbReference type="AlphaFoldDB" id="A0A812L7T0"/>
<dbReference type="Pfam" id="PF00070">
    <property type="entry name" value="Pyr_redox"/>
    <property type="match status" value="1"/>
</dbReference>
<dbReference type="InterPro" id="IPR036770">
    <property type="entry name" value="Ankyrin_rpt-contain_sf"/>
</dbReference>
<comment type="caution">
    <text evidence="5">The sequence shown here is derived from an EMBL/GenBank/DDBJ whole genome shotgun (WGS) entry which is preliminary data.</text>
</comment>